<keyword evidence="5" id="KW-0012">Acyltransferase</keyword>
<evidence type="ECO:0000256" key="5">
    <source>
        <dbReference type="ARBA" id="ARBA00023315"/>
    </source>
</evidence>
<dbReference type="Gene3D" id="3.40.630.30">
    <property type="match status" value="1"/>
</dbReference>
<comment type="caution">
    <text evidence="6">The sequence shown here is derived from an EMBL/GenBank/DDBJ whole genome shotgun (WGS) entry which is preliminary data.</text>
</comment>
<dbReference type="PANTHER" id="PTHR37323:SF1">
    <property type="entry name" value="L-ORNITHINE N(ALPHA)-ACYLTRANSFERASE"/>
    <property type="match status" value="1"/>
</dbReference>
<gene>
    <name evidence="6" type="ORF">BU204_04880</name>
</gene>
<sequence>MTQAQLLVSTTGDDTARPRYSLLLARDGEEVLAAQRLRYRVFAEEMGATLHTPVPGVDVDAFDEHCDHLVVREDGSGEIVGCYRMLPPERVAAAGMLYSETEFDLRAIAPLRHSLVETGRSCVHPDHRSGAVVSLVWAGIARYLLLTGHRWLAGCASIPLGDGGTHAAGVWETVRHRHLAPPPYRVRPLRPWEPEAATPPRRVVLPPLLRGYLRLGAWVCGPPALDADFGVADLFVLLGLDQIDQRYLSYFLGGQPT</sequence>
<dbReference type="InterPro" id="IPR052351">
    <property type="entry name" value="Ornithine_N-alpha-AT"/>
</dbReference>
<keyword evidence="4" id="KW-0443">Lipid metabolism</keyword>
<protein>
    <submittedName>
        <fullName evidence="6">GNAT family N-acetyltransferase</fullName>
    </submittedName>
</protein>
<dbReference type="AlphaFoldDB" id="A0A1Q8CWY5"/>
<organism evidence="6 7">
    <name type="scientific">Actinophytocola xanthii</name>
    <dbReference type="NCBI Taxonomy" id="1912961"/>
    <lineage>
        <taxon>Bacteria</taxon>
        <taxon>Bacillati</taxon>
        <taxon>Actinomycetota</taxon>
        <taxon>Actinomycetes</taxon>
        <taxon>Pseudonocardiales</taxon>
        <taxon>Pseudonocardiaceae</taxon>
    </lineage>
</organism>
<comment type="pathway">
    <text evidence="1">Lipid metabolism.</text>
</comment>
<keyword evidence="2" id="KW-0444">Lipid biosynthesis</keyword>
<keyword evidence="3 6" id="KW-0808">Transferase</keyword>
<accession>A0A1Q8CWY5</accession>
<keyword evidence="7" id="KW-1185">Reference proteome</keyword>
<evidence type="ECO:0000256" key="2">
    <source>
        <dbReference type="ARBA" id="ARBA00022516"/>
    </source>
</evidence>
<reference evidence="6 7" key="1">
    <citation type="submission" date="2016-12" db="EMBL/GenBank/DDBJ databases">
        <title>The draft genome sequence of Actinophytocola sp. 11-183.</title>
        <authorList>
            <person name="Wang W."/>
            <person name="Yuan L."/>
        </authorList>
    </citation>
    <scope>NUCLEOTIDE SEQUENCE [LARGE SCALE GENOMIC DNA]</scope>
    <source>
        <strain evidence="6 7">11-183</strain>
    </source>
</reference>
<dbReference type="STRING" id="1912961.BU204_04880"/>
<evidence type="ECO:0000256" key="3">
    <source>
        <dbReference type="ARBA" id="ARBA00022679"/>
    </source>
</evidence>
<dbReference type="GO" id="GO:0016746">
    <property type="term" value="F:acyltransferase activity"/>
    <property type="evidence" value="ECO:0007669"/>
    <property type="project" value="UniProtKB-KW"/>
</dbReference>
<name>A0A1Q8CWY5_9PSEU</name>
<dbReference type="EMBL" id="MSIE01000005">
    <property type="protein sequence ID" value="OLF18858.1"/>
    <property type="molecule type" value="Genomic_DNA"/>
</dbReference>
<dbReference type="Pfam" id="PF13444">
    <property type="entry name" value="Acetyltransf_5"/>
    <property type="match status" value="1"/>
</dbReference>
<evidence type="ECO:0000313" key="7">
    <source>
        <dbReference type="Proteomes" id="UP000185596"/>
    </source>
</evidence>
<dbReference type="PANTHER" id="PTHR37323">
    <property type="entry name" value="GCN5-RELATED N-ACETYLTRANSFERASE"/>
    <property type="match status" value="1"/>
</dbReference>
<dbReference type="RefSeq" id="WP_075124341.1">
    <property type="nucleotide sequence ID" value="NZ_MSIE01000005.1"/>
</dbReference>
<dbReference type="OrthoDB" id="9787072at2"/>
<dbReference type="InterPro" id="IPR016181">
    <property type="entry name" value="Acyl_CoA_acyltransferase"/>
</dbReference>
<evidence type="ECO:0000313" key="6">
    <source>
        <dbReference type="EMBL" id="OLF18858.1"/>
    </source>
</evidence>
<evidence type="ECO:0000256" key="4">
    <source>
        <dbReference type="ARBA" id="ARBA00023098"/>
    </source>
</evidence>
<dbReference type="GO" id="GO:0006629">
    <property type="term" value="P:lipid metabolic process"/>
    <property type="evidence" value="ECO:0007669"/>
    <property type="project" value="UniProtKB-KW"/>
</dbReference>
<dbReference type="SUPFAM" id="SSF55729">
    <property type="entry name" value="Acyl-CoA N-acyltransferases (Nat)"/>
    <property type="match status" value="1"/>
</dbReference>
<proteinExistence type="predicted"/>
<evidence type="ECO:0000256" key="1">
    <source>
        <dbReference type="ARBA" id="ARBA00005189"/>
    </source>
</evidence>
<dbReference type="Proteomes" id="UP000185596">
    <property type="component" value="Unassembled WGS sequence"/>
</dbReference>